<dbReference type="EMBL" id="JAHYIQ010000051">
    <property type="protein sequence ID" value="KAK1117427.1"/>
    <property type="molecule type" value="Genomic_DNA"/>
</dbReference>
<protein>
    <submittedName>
        <fullName evidence="1">Uncharacterized protein</fullName>
    </submittedName>
</protein>
<name>A0AA40KEI4_9HYME</name>
<dbReference type="Proteomes" id="UP001177670">
    <property type="component" value="Unassembled WGS sequence"/>
</dbReference>
<accession>A0AA40KEI4</accession>
<evidence type="ECO:0000313" key="1">
    <source>
        <dbReference type="EMBL" id="KAK1117427.1"/>
    </source>
</evidence>
<sequence length="184" mass="20425">MNETDRDNENDSEIYAGRCEHTHATNRSLVGSEIGKKRPPGYLDVVDPSVVRRFSPFGMARGDSRSSATLNSYACQRRVRAYKPGSAYAWYSHGVFTSGSAVGHRYTVRGFGVARQGVHLAGLRKVTTSRVSTTELRVSPHKPSPQKYRVTAILGLSTTLFLLPVPRVYRLQRADPWTCADEHG</sequence>
<evidence type="ECO:0000313" key="2">
    <source>
        <dbReference type="Proteomes" id="UP001177670"/>
    </source>
</evidence>
<proteinExistence type="predicted"/>
<gene>
    <name evidence="1" type="ORF">K0M31_016631</name>
</gene>
<keyword evidence="2" id="KW-1185">Reference proteome</keyword>
<organism evidence="1 2">
    <name type="scientific">Melipona bicolor</name>
    <dbReference type="NCBI Taxonomy" id="60889"/>
    <lineage>
        <taxon>Eukaryota</taxon>
        <taxon>Metazoa</taxon>
        <taxon>Ecdysozoa</taxon>
        <taxon>Arthropoda</taxon>
        <taxon>Hexapoda</taxon>
        <taxon>Insecta</taxon>
        <taxon>Pterygota</taxon>
        <taxon>Neoptera</taxon>
        <taxon>Endopterygota</taxon>
        <taxon>Hymenoptera</taxon>
        <taxon>Apocrita</taxon>
        <taxon>Aculeata</taxon>
        <taxon>Apoidea</taxon>
        <taxon>Anthophila</taxon>
        <taxon>Apidae</taxon>
        <taxon>Melipona</taxon>
    </lineage>
</organism>
<reference evidence="1" key="1">
    <citation type="submission" date="2021-10" db="EMBL/GenBank/DDBJ databases">
        <title>Melipona bicolor Genome sequencing and assembly.</title>
        <authorList>
            <person name="Araujo N.S."/>
            <person name="Arias M.C."/>
        </authorList>
    </citation>
    <scope>NUCLEOTIDE SEQUENCE</scope>
    <source>
        <strain evidence="1">USP_2M_L1-L4_2017</strain>
        <tissue evidence="1">Whole body</tissue>
    </source>
</reference>
<dbReference type="AlphaFoldDB" id="A0AA40KEI4"/>
<comment type="caution">
    <text evidence="1">The sequence shown here is derived from an EMBL/GenBank/DDBJ whole genome shotgun (WGS) entry which is preliminary data.</text>
</comment>